<dbReference type="Proteomes" id="UP000031668">
    <property type="component" value="Unassembled WGS sequence"/>
</dbReference>
<dbReference type="EMBL" id="JWZT01000640">
    <property type="protein sequence ID" value="KII73831.1"/>
    <property type="molecule type" value="Genomic_DNA"/>
</dbReference>
<gene>
    <name evidence="2" type="ORF">RF11_08202</name>
</gene>
<keyword evidence="3" id="KW-1185">Reference proteome</keyword>
<comment type="caution">
    <text evidence="2">The sequence shown here is derived from an EMBL/GenBank/DDBJ whole genome shotgun (WGS) entry which is preliminary data.</text>
</comment>
<keyword evidence="1" id="KW-0812">Transmembrane</keyword>
<proteinExistence type="predicted"/>
<evidence type="ECO:0000256" key="1">
    <source>
        <dbReference type="SAM" id="Phobius"/>
    </source>
</evidence>
<name>A0A0C2N2I9_THEKT</name>
<dbReference type="OrthoDB" id="7744248at2759"/>
<feature type="transmembrane region" description="Helical" evidence="1">
    <location>
        <begin position="33"/>
        <end position="51"/>
    </location>
</feature>
<keyword evidence="1" id="KW-0472">Membrane</keyword>
<reference evidence="2 3" key="1">
    <citation type="journal article" date="2014" name="Genome Biol. Evol.">
        <title>The genome of the myxosporean Thelohanellus kitauei shows adaptations to nutrient acquisition within its fish host.</title>
        <authorList>
            <person name="Yang Y."/>
            <person name="Xiong J."/>
            <person name="Zhou Z."/>
            <person name="Huo F."/>
            <person name="Miao W."/>
            <person name="Ran C."/>
            <person name="Liu Y."/>
            <person name="Zhang J."/>
            <person name="Feng J."/>
            <person name="Wang M."/>
            <person name="Wang M."/>
            <person name="Wang L."/>
            <person name="Yao B."/>
        </authorList>
    </citation>
    <scope>NUCLEOTIDE SEQUENCE [LARGE SCALE GENOMIC DNA]</scope>
    <source>
        <strain evidence="2">Wuqing</strain>
    </source>
</reference>
<evidence type="ECO:0000313" key="3">
    <source>
        <dbReference type="Proteomes" id="UP000031668"/>
    </source>
</evidence>
<accession>A0A0C2N2I9</accession>
<keyword evidence="1" id="KW-1133">Transmembrane helix</keyword>
<protein>
    <submittedName>
        <fullName evidence="2">Uncharacterized protein</fullName>
    </submittedName>
</protein>
<organism evidence="2 3">
    <name type="scientific">Thelohanellus kitauei</name>
    <name type="common">Myxosporean</name>
    <dbReference type="NCBI Taxonomy" id="669202"/>
    <lineage>
        <taxon>Eukaryota</taxon>
        <taxon>Metazoa</taxon>
        <taxon>Cnidaria</taxon>
        <taxon>Myxozoa</taxon>
        <taxon>Myxosporea</taxon>
        <taxon>Bivalvulida</taxon>
        <taxon>Platysporina</taxon>
        <taxon>Myxobolidae</taxon>
        <taxon>Thelohanellus</taxon>
    </lineage>
</organism>
<evidence type="ECO:0000313" key="2">
    <source>
        <dbReference type="EMBL" id="KII73831.1"/>
    </source>
</evidence>
<sequence>MLLAINCYNIIQCDAVADGGVNAETFSSFLRRLMAVLGAIDFTIVMAIFTFHHTAVNNMDHFPYEVKFLQRYSPFLSPWEEAISMLRNRVIRNGVIQGKNDLLRRRTDSVCINPRELSFKFRGSCINFRE</sequence>
<dbReference type="AlphaFoldDB" id="A0A0C2N2I9"/>